<dbReference type="InterPro" id="IPR012786">
    <property type="entry name" value="Protocat_dOase_a"/>
</dbReference>
<sequence length="184" mass="19528">MSLGSTPSQTVGPYLSLGLPWPDGPTVVPEGTPGAVWIRGTVLDGAGQPVPDALVETWQADPDGRFDHPDDPRGRVPGFRGFGRCPTSPDGDYGILTLPPGPVPAPGGGTQAPHIDVSVLGRGLLHRVVTRIYFPDNAEANAADPVLRAVPAERRDTLVAARTADGYRFDVRLQGERETVFFDV</sequence>
<dbReference type="OrthoDB" id="4417174at2"/>
<dbReference type="GO" id="GO:0008199">
    <property type="term" value="F:ferric iron binding"/>
    <property type="evidence" value="ECO:0007669"/>
    <property type="project" value="InterPro"/>
</dbReference>
<dbReference type="Proteomes" id="UP000198727">
    <property type="component" value="Unassembled WGS sequence"/>
</dbReference>
<evidence type="ECO:0000256" key="1">
    <source>
        <dbReference type="ARBA" id="ARBA00007825"/>
    </source>
</evidence>
<dbReference type="SUPFAM" id="SSF49482">
    <property type="entry name" value="Aromatic compound dioxygenase"/>
    <property type="match status" value="1"/>
</dbReference>
<evidence type="ECO:0000259" key="4">
    <source>
        <dbReference type="Pfam" id="PF00775"/>
    </source>
</evidence>
<organism evidence="5 6">
    <name type="scientific">Amycolatopsis arida</name>
    <dbReference type="NCBI Taxonomy" id="587909"/>
    <lineage>
        <taxon>Bacteria</taxon>
        <taxon>Bacillati</taxon>
        <taxon>Actinomycetota</taxon>
        <taxon>Actinomycetes</taxon>
        <taxon>Pseudonocardiales</taxon>
        <taxon>Pseudonocardiaceae</taxon>
        <taxon>Amycolatopsis</taxon>
    </lineage>
</organism>
<dbReference type="InterPro" id="IPR050770">
    <property type="entry name" value="Intradiol_RC_Dioxygenase"/>
</dbReference>
<dbReference type="PANTHER" id="PTHR33711:SF9">
    <property type="entry name" value="PROTOCATECHUATE 3,4-DIOXYGENASE ALPHA CHAIN"/>
    <property type="match status" value="1"/>
</dbReference>
<dbReference type="NCBIfam" id="TIGR02423">
    <property type="entry name" value="protocat_alph"/>
    <property type="match status" value="1"/>
</dbReference>
<evidence type="ECO:0000313" key="6">
    <source>
        <dbReference type="Proteomes" id="UP000198727"/>
    </source>
</evidence>
<comment type="similarity">
    <text evidence="1">Belongs to the intradiol ring-cleavage dioxygenase family.</text>
</comment>
<accession>A0A1I5SPJ1</accession>
<feature type="domain" description="Intradiol ring-cleavage dioxygenases" evidence="4">
    <location>
        <begin position="34"/>
        <end position="175"/>
    </location>
</feature>
<dbReference type="CDD" id="cd03463">
    <property type="entry name" value="3_4-PCD_alpha"/>
    <property type="match status" value="1"/>
</dbReference>
<dbReference type="EMBL" id="FOWW01000003">
    <property type="protein sequence ID" value="SFP72673.1"/>
    <property type="molecule type" value="Genomic_DNA"/>
</dbReference>
<dbReference type="InterPro" id="IPR000627">
    <property type="entry name" value="Intradiol_dOase_C"/>
</dbReference>
<keyword evidence="2 5" id="KW-0223">Dioxygenase</keyword>
<dbReference type="Pfam" id="PF00775">
    <property type="entry name" value="Dioxygenase_C"/>
    <property type="match status" value="1"/>
</dbReference>
<proteinExistence type="inferred from homology"/>
<keyword evidence="6" id="KW-1185">Reference proteome</keyword>
<gene>
    <name evidence="5" type="ORF">SAMN05421810_103223</name>
</gene>
<dbReference type="PANTHER" id="PTHR33711">
    <property type="entry name" value="DIOXYGENASE, PUTATIVE (AFU_ORTHOLOGUE AFUA_2G02910)-RELATED"/>
    <property type="match status" value="1"/>
</dbReference>
<dbReference type="InterPro" id="IPR015889">
    <property type="entry name" value="Intradiol_dOase_core"/>
</dbReference>
<dbReference type="AlphaFoldDB" id="A0A1I5SPJ1"/>
<dbReference type="Gene3D" id="2.60.130.10">
    <property type="entry name" value="Aromatic compound dioxygenase"/>
    <property type="match status" value="1"/>
</dbReference>
<dbReference type="GO" id="GO:0018578">
    <property type="term" value="F:protocatechuate 3,4-dioxygenase activity"/>
    <property type="evidence" value="ECO:0007669"/>
    <property type="project" value="InterPro"/>
</dbReference>
<evidence type="ECO:0000256" key="3">
    <source>
        <dbReference type="ARBA" id="ARBA00023002"/>
    </source>
</evidence>
<evidence type="ECO:0000256" key="2">
    <source>
        <dbReference type="ARBA" id="ARBA00022964"/>
    </source>
</evidence>
<protein>
    <submittedName>
        <fullName evidence="5">Protocatechuate 3,4-dioxygenase alpha subunit</fullName>
    </submittedName>
</protein>
<dbReference type="STRING" id="587909.SAMN05421810_103223"/>
<name>A0A1I5SPJ1_9PSEU</name>
<keyword evidence="3" id="KW-0560">Oxidoreductase</keyword>
<evidence type="ECO:0000313" key="5">
    <source>
        <dbReference type="EMBL" id="SFP72673.1"/>
    </source>
</evidence>
<reference evidence="6" key="1">
    <citation type="submission" date="2016-10" db="EMBL/GenBank/DDBJ databases">
        <authorList>
            <person name="Varghese N."/>
            <person name="Submissions S."/>
        </authorList>
    </citation>
    <scope>NUCLEOTIDE SEQUENCE [LARGE SCALE GENOMIC DNA]</scope>
    <source>
        <strain evidence="6">CGMCC 4.5579</strain>
    </source>
</reference>
<dbReference type="RefSeq" id="WP_092529890.1">
    <property type="nucleotide sequence ID" value="NZ_FOWW01000003.1"/>
</dbReference>